<dbReference type="SUPFAM" id="SSF56176">
    <property type="entry name" value="FAD-binding/transporter-associated domain-like"/>
    <property type="match status" value="1"/>
</dbReference>
<protein>
    <submittedName>
        <fullName evidence="8">Xanthine dehydrogenase small subunit</fullName>
        <ecNumber evidence="8">1.17.1.4</ecNumber>
    </submittedName>
</protein>
<dbReference type="AlphaFoldDB" id="A0A970BBC0"/>
<dbReference type="Pfam" id="PF01799">
    <property type="entry name" value="Fer2_2"/>
    <property type="match status" value="1"/>
</dbReference>
<dbReference type="InterPro" id="IPR016208">
    <property type="entry name" value="Ald_Oxase/xanthine_DH-like"/>
</dbReference>
<dbReference type="PROSITE" id="PS00197">
    <property type="entry name" value="2FE2S_FER_1"/>
    <property type="match status" value="1"/>
</dbReference>
<evidence type="ECO:0000313" key="9">
    <source>
        <dbReference type="Proteomes" id="UP000653472"/>
    </source>
</evidence>
<evidence type="ECO:0000259" key="6">
    <source>
        <dbReference type="PROSITE" id="PS51085"/>
    </source>
</evidence>
<evidence type="ECO:0000256" key="2">
    <source>
        <dbReference type="ARBA" id="ARBA00022723"/>
    </source>
</evidence>
<dbReference type="SMART" id="SM01092">
    <property type="entry name" value="CO_deh_flav_C"/>
    <property type="match status" value="1"/>
</dbReference>
<dbReference type="InterPro" id="IPR016169">
    <property type="entry name" value="FAD-bd_PCMH_sub2"/>
</dbReference>
<dbReference type="Gene3D" id="3.30.43.10">
    <property type="entry name" value="Uridine Diphospho-n-acetylenolpyruvylglucosamine Reductase, domain 2"/>
    <property type="match status" value="1"/>
</dbReference>
<dbReference type="EMBL" id="JAAVXB010000013">
    <property type="protein sequence ID" value="NKF24246.1"/>
    <property type="molecule type" value="Genomic_DNA"/>
</dbReference>
<dbReference type="Gene3D" id="3.30.390.50">
    <property type="entry name" value="CO dehydrogenase flavoprotein, C-terminal domain"/>
    <property type="match status" value="1"/>
</dbReference>
<feature type="domain" description="FAD-binding PCMH-type" evidence="7">
    <location>
        <begin position="187"/>
        <end position="360"/>
    </location>
</feature>
<keyword evidence="2" id="KW-0479">Metal-binding</keyword>
<dbReference type="GO" id="GO:0051537">
    <property type="term" value="F:2 iron, 2 sulfur cluster binding"/>
    <property type="evidence" value="ECO:0007669"/>
    <property type="project" value="InterPro"/>
</dbReference>
<evidence type="ECO:0000259" key="7">
    <source>
        <dbReference type="PROSITE" id="PS51387"/>
    </source>
</evidence>
<reference evidence="8" key="1">
    <citation type="submission" date="2020-03" db="EMBL/GenBank/DDBJ databases">
        <title>Solimonas marina sp. nov., isolated from deep seawater of the Pacific Ocean.</title>
        <authorList>
            <person name="Liu X."/>
            <person name="Lai Q."/>
            <person name="Sun F."/>
            <person name="Gai Y."/>
            <person name="Li G."/>
            <person name="Shao Z."/>
        </authorList>
    </citation>
    <scope>NUCLEOTIDE SEQUENCE</scope>
    <source>
        <strain evidence="8">C16B3</strain>
    </source>
</reference>
<dbReference type="InterPro" id="IPR036884">
    <property type="entry name" value="2Fe-2S-bd_dom_sf"/>
</dbReference>
<dbReference type="Proteomes" id="UP000653472">
    <property type="component" value="Unassembled WGS sequence"/>
</dbReference>
<dbReference type="PANTHER" id="PTHR45444">
    <property type="entry name" value="XANTHINE DEHYDROGENASE"/>
    <property type="match status" value="1"/>
</dbReference>
<dbReference type="Pfam" id="PF03450">
    <property type="entry name" value="CO_deh_flav_C"/>
    <property type="match status" value="1"/>
</dbReference>
<dbReference type="GO" id="GO:0005506">
    <property type="term" value="F:iron ion binding"/>
    <property type="evidence" value="ECO:0007669"/>
    <property type="project" value="InterPro"/>
</dbReference>
<evidence type="ECO:0000256" key="4">
    <source>
        <dbReference type="ARBA" id="ARBA00023002"/>
    </source>
</evidence>
<keyword evidence="3" id="KW-0274">FAD</keyword>
<dbReference type="CDD" id="cd00207">
    <property type="entry name" value="fer2"/>
    <property type="match status" value="1"/>
</dbReference>
<organism evidence="8 9">
    <name type="scientific">Solimonas marina</name>
    <dbReference type="NCBI Taxonomy" id="2714601"/>
    <lineage>
        <taxon>Bacteria</taxon>
        <taxon>Pseudomonadati</taxon>
        <taxon>Pseudomonadota</taxon>
        <taxon>Gammaproteobacteria</taxon>
        <taxon>Nevskiales</taxon>
        <taxon>Nevskiaceae</taxon>
        <taxon>Solimonas</taxon>
    </lineage>
</organism>
<dbReference type="GO" id="GO:0004854">
    <property type="term" value="F:xanthine dehydrogenase activity"/>
    <property type="evidence" value="ECO:0007669"/>
    <property type="project" value="UniProtKB-EC"/>
</dbReference>
<gene>
    <name evidence="8" type="primary">xdhA</name>
    <name evidence="8" type="ORF">G7Y82_18185</name>
</gene>
<dbReference type="InterPro" id="IPR014307">
    <property type="entry name" value="Xanthine_DH_ssu"/>
</dbReference>
<dbReference type="Gene3D" id="3.10.20.30">
    <property type="match status" value="1"/>
</dbReference>
<dbReference type="Pfam" id="PF00111">
    <property type="entry name" value="Fer2"/>
    <property type="match status" value="1"/>
</dbReference>
<proteinExistence type="predicted"/>
<evidence type="ECO:0000256" key="1">
    <source>
        <dbReference type="ARBA" id="ARBA00022630"/>
    </source>
</evidence>
<dbReference type="PANTHER" id="PTHR45444:SF3">
    <property type="entry name" value="XANTHINE DEHYDROGENASE"/>
    <property type="match status" value="1"/>
</dbReference>
<dbReference type="InterPro" id="IPR001041">
    <property type="entry name" value="2Fe-2S_ferredoxin-type"/>
</dbReference>
<keyword evidence="1" id="KW-0285">Flavoprotein</keyword>
<dbReference type="InterPro" id="IPR016166">
    <property type="entry name" value="FAD-bd_PCMH"/>
</dbReference>
<keyword evidence="9" id="KW-1185">Reference proteome</keyword>
<dbReference type="NCBIfam" id="TIGR02963">
    <property type="entry name" value="xanthine_xdhA"/>
    <property type="match status" value="1"/>
</dbReference>
<dbReference type="InterPro" id="IPR036318">
    <property type="entry name" value="FAD-bd_PCMH-like_sf"/>
</dbReference>
<comment type="caution">
    <text evidence="8">The sequence shown here is derived from an EMBL/GenBank/DDBJ whole genome shotgun (WGS) entry which is preliminary data.</text>
</comment>
<dbReference type="RefSeq" id="WP_168149573.1">
    <property type="nucleotide sequence ID" value="NZ_JAAVXB010000013.1"/>
</dbReference>
<dbReference type="InterPro" id="IPR036010">
    <property type="entry name" value="2Fe-2S_ferredoxin-like_sf"/>
</dbReference>
<dbReference type="SUPFAM" id="SSF47741">
    <property type="entry name" value="CO dehydrogenase ISP C-domain like"/>
    <property type="match status" value="1"/>
</dbReference>
<dbReference type="InterPro" id="IPR006058">
    <property type="entry name" value="2Fe2S_fd_BS"/>
</dbReference>
<evidence type="ECO:0000313" key="8">
    <source>
        <dbReference type="EMBL" id="NKF24246.1"/>
    </source>
</evidence>
<dbReference type="PIRSF" id="PIRSF036557">
    <property type="entry name" value="XdhA_RC"/>
    <property type="match status" value="1"/>
</dbReference>
<dbReference type="EC" id="1.17.1.4" evidence="8"/>
<dbReference type="Gene3D" id="3.30.465.10">
    <property type="match status" value="1"/>
</dbReference>
<feature type="domain" description="2Fe-2S ferredoxin-type" evidence="6">
    <location>
        <begin position="6"/>
        <end position="91"/>
    </location>
</feature>
<name>A0A970BBC0_9GAMM</name>
<dbReference type="InterPro" id="IPR002888">
    <property type="entry name" value="2Fe-2S-bd"/>
</dbReference>
<dbReference type="GO" id="GO:0071949">
    <property type="term" value="F:FAD binding"/>
    <property type="evidence" value="ECO:0007669"/>
    <property type="project" value="InterPro"/>
</dbReference>
<dbReference type="PROSITE" id="PS51085">
    <property type="entry name" value="2FE2S_FER_2"/>
    <property type="match status" value="1"/>
</dbReference>
<dbReference type="InterPro" id="IPR002346">
    <property type="entry name" value="Mopterin_DH_FAD-bd"/>
</dbReference>
<sequence length="480" mass="51320">MAFSPEPVRFLLDGKPVAADVPATTTLLQYLRESAGCHAVKEGCAEGDCGACTVALGELGDDGVLHYRAVNSCIRFVPTVDGKAIKTADGLPAADGTLHPVQQAMVDHHGSQCGFCTPGFVMSLYALYQHEPQPERDTVVDALAGNLCRCTGYRPIIEAGCRMGEYPAPADDTTAVVEQLRALQRESALDRDDFYAPRSLAELAARYAAQPDALLLGGGTDVGLWVTKHLRSLPPLIYTGEVAELKTIENTDDGLRIGAAVSLAAAWPALVARYPALHELARRFASLPICNSGTLGGNVANGSPIGDSMPALLALDTEVELRHGDTVRRLPLERFYLGYQQKALQPGEFVQAIVVPSLAEGWRLASYKLAKRYDQDISAVCTGFAIRIDGGVVIDVRLGFGGMAATPKRALVAEAALRGQPWNEASVERAVAALADDFQPLSDMRASSGYRLHSAGNLLRRFRLEIDGLAPTLRLSELAA</sequence>
<dbReference type="InterPro" id="IPR012175">
    <property type="entry name" value="Xanth_DH_ssu_bac"/>
</dbReference>
<dbReference type="PROSITE" id="PS51387">
    <property type="entry name" value="FAD_PCMH"/>
    <property type="match status" value="1"/>
</dbReference>
<evidence type="ECO:0000256" key="3">
    <source>
        <dbReference type="ARBA" id="ARBA00022827"/>
    </source>
</evidence>
<dbReference type="InterPro" id="IPR036683">
    <property type="entry name" value="CO_DH_flav_C_dom_sf"/>
</dbReference>
<keyword evidence="5" id="KW-0408">Iron</keyword>
<dbReference type="Gene3D" id="1.10.150.120">
    <property type="entry name" value="[2Fe-2S]-binding domain"/>
    <property type="match status" value="1"/>
</dbReference>
<evidence type="ECO:0000256" key="5">
    <source>
        <dbReference type="ARBA" id="ARBA00023004"/>
    </source>
</evidence>
<dbReference type="Pfam" id="PF00941">
    <property type="entry name" value="FAD_binding_5"/>
    <property type="match status" value="1"/>
</dbReference>
<dbReference type="SUPFAM" id="SSF55447">
    <property type="entry name" value="CO dehydrogenase flavoprotein C-terminal domain-like"/>
    <property type="match status" value="1"/>
</dbReference>
<accession>A0A970BBC0</accession>
<dbReference type="InterPro" id="IPR016167">
    <property type="entry name" value="FAD-bd_PCMH_sub1"/>
</dbReference>
<dbReference type="InterPro" id="IPR005107">
    <property type="entry name" value="CO_DH_flav_C"/>
</dbReference>
<dbReference type="InterPro" id="IPR012675">
    <property type="entry name" value="Beta-grasp_dom_sf"/>
</dbReference>
<dbReference type="SUPFAM" id="SSF54292">
    <property type="entry name" value="2Fe-2S ferredoxin-like"/>
    <property type="match status" value="1"/>
</dbReference>
<keyword evidence="4 8" id="KW-0560">Oxidoreductase</keyword>